<reference evidence="8 9" key="1">
    <citation type="submission" date="2011-08" db="EMBL/GenBank/DDBJ databases">
        <title>The Genome Sequence of Johnsonella ignava ATCC 51276.</title>
        <authorList>
            <consortium name="The Broad Institute Genome Sequencing Platform"/>
            <person name="Earl A."/>
            <person name="Ward D."/>
            <person name="Feldgarden M."/>
            <person name="Gevers D."/>
            <person name="Izard J."/>
            <person name="Blanton J.M."/>
            <person name="Baranova O.V."/>
            <person name="Dewhirst F.E."/>
            <person name="Young S.K."/>
            <person name="Zeng Q."/>
            <person name="Gargeya S."/>
            <person name="Fitzgerald M."/>
            <person name="Haas B."/>
            <person name="Abouelleil A."/>
            <person name="Alvarado L."/>
            <person name="Arachchi H.M."/>
            <person name="Berlin A."/>
            <person name="Brown A."/>
            <person name="Chapman S.B."/>
            <person name="Chen Z."/>
            <person name="Dunbar C."/>
            <person name="Freedman E."/>
            <person name="Gearin G."/>
            <person name="Gellesch M."/>
            <person name="Goldberg J."/>
            <person name="Griggs A."/>
            <person name="Gujja S."/>
            <person name="Heiman D."/>
            <person name="Howarth C."/>
            <person name="Larson L."/>
            <person name="Lui A."/>
            <person name="MacDonald P.J.P."/>
            <person name="Montmayeur A."/>
            <person name="Murphy C."/>
            <person name="Neiman D."/>
            <person name="Pearson M."/>
            <person name="Priest M."/>
            <person name="Roberts A."/>
            <person name="Saif S."/>
            <person name="Shea T."/>
            <person name="Shenoy N."/>
            <person name="Sisk P."/>
            <person name="Stolte C."/>
            <person name="Sykes S."/>
            <person name="Wortman J."/>
            <person name="Nusbaum C."/>
            <person name="Birren B."/>
        </authorList>
    </citation>
    <scope>NUCLEOTIDE SEQUENCE [LARGE SCALE GENOMIC DNA]</scope>
    <source>
        <strain evidence="8 9">ATCC 51276</strain>
    </source>
</reference>
<feature type="transmembrane region" description="Helical" evidence="7">
    <location>
        <begin position="369"/>
        <end position="400"/>
    </location>
</feature>
<gene>
    <name evidence="8" type="ORF">HMPREF9333_01178</name>
</gene>
<feature type="transmembrane region" description="Helical" evidence="7">
    <location>
        <begin position="220"/>
        <end position="239"/>
    </location>
</feature>
<feature type="transmembrane region" description="Helical" evidence="7">
    <location>
        <begin position="296"/>
        <end position="321"/>
    </location>
</feature>
<feature type="transmembrane region" description="Helical" evidence="7">
    <location>
        <begin position="449"/>
        <end position="467"/>
    </location>
</feature>
<feature type="transmembrane region" description="Helical" evidence="7">
    <location>
        <begin position="182"/>
        <end position="199"/>
    </location>
</feature>
<evidence type="ECO:0000256" key="5">
    <source>
        <dbReference type="ARBA" id="ARBA00022989"/>
    </source>
</evidence>
<dbReference type="OrthoDB" id="9770347at2"/>
<evidence type="ECO:0000256" key="1">
    <source>
        <dbReference type="ARBA" id="ARBA00004651"/>
    </source>
</evidence>
<dbReference type="Proteomes" id="UP000003011">
    <property type="component" value="Unassembled WGS sequence"/>
</dbReference>
<feature type="transmembrane region" description="Helical" evidence="7">
    <location>
        <begin position="420"/>
        <end position="437"/>
    </location>
</feature>
<evidence type="ECO:0000256" key="6">
    <source>
        <dbReference type="ARBA" id="ARBA00023136"/>
    </source>
</evidence>
<keyword evidence="5 7" id="KW-1133">Transmembrane helix</keyword>
<feature type="transmembrane region" description="Helical" evidence="7">
    <location>
        <begin position="49"/>
        <end position="73"/>
    </location>
</feature>
<accession>G5GHY8</accession>
<dbReference type="EMBL" id="ACZL01000021">
    <property type="protein sequence ID" value="EHI55463.1"/>
    <property type="molecule type" value="Genomic_DNA"/>
</dbReference>
<dbReference type="PANTHER" id="PTHR30250:SF10">
    <property type="entry name" value="LIPOPOLYSACCHARIDE BIOSYNTHESIS PROTEIN WZXC"/>
    <property type="match status" value="1"/>
</dbReference>
<keyword evidence="4 7" id="KW-0812">Transmembrane</keyword>
<dbReference type="HOGENOM" id="CLU_026911_5_2_9"/>
<dbReference type="RefSeq" id="WP_005540623.1">
    <property type="nucleotide sequence ID" value="NZ_JH378832.1"/>
</dbReference>
<dbReference type="STRING" id="679200.HMPREF9333_01178"/>
<evidence type="ECO:0000256" key="7">
    <source>
        <dbReference type="SAM" id="Phobius"/>
    </source>
</evidence>
<dbReference type="PANTHER" id="PTHR30250">
    <property type="entry name" value="PST FAMILY PREDICTED COLANIC ACID TRANSPORTER"/>
    <property type="match status" value="1"/>
</dbReference>
<comment type="similarity">
    <text evidence="2">Belongs to the polysaccharide synthase family.</text>
</comment>
<dbReference type="AlphaFoldDB" id="G5GHY8"/>
<name>G5GHY8_9FIRM</name>
<protein>
    <recommendedName>
        <fullName evidence="10">Polysaccharide biosynthesis protein C-terminal domain-containing protein</fullName>
    </recommendedName>
</protein>
<feature type="transmembrane region" description="Helical" evidence="7">
    <location>
        <begin position="327"/>
        <end position="348"/>
    </location>
</feature>
<dbReference type="CDD" id="cd13127">
    <property type="entry name" value="MATE_tuaB_like"/>
    <property type="match status" value="1"/>
</dbReference>
<feature type="transmembrane region" description="Helical" evidence="7">
    <location>
        <begin position="85"/>
        <end position="108"/>
    </location>
</feature>
<keyword evidence="6 7" id="KW-0472">Membrane</keyword>
<dbReference type="GO" id="GO:0005886">
    <property type="term" value="C:plasma membrane"/>
    <property type="evidence" value="ECO:0007669"/>
    <property type="project" value="UniProtKB-SubCell"/>
</dbReference>
<evidence type="ECO:0000256" key="3">
    <source>
        <dbReference type="ARBA" id="ARBA00022475"/>
    </source>
</evidence>
<feature type="transmembrane region" description="Helical" evidence="7">
    <location>
        <begin position="149"/>
        <end position="170"/>
    </location>
</feature>
<comment type="subcellular location">
    <subcellularLocation>
        <location evidence="1">Cell membrane</location>
        <topology evidence="1">Multi-pass membrane protein</topology>
    </subcellularLocation>
</comment>
<proteinExistence type="inferred from homology"/>
<evidence type="ECO:0000313" key="8">
    <source>
        <dbReference type="EMBL" id="EHI55463.1"/>
    </source>
</evidence>
<keyword evidence="9" id="KW-1185">Reference proteome</keyword>
<dbReference type="InterPro" id="IPR050833">
    <property type="entry name" value="Poly_Biosynth_Transport"/>
</dbReference>
<organism evidence="8 9">
    <name type="scientific">Johnsonella ignava ATCC 51276</name>
    <dbReference type="NCBI Taxonomy" id="679200"/>
    <lineage>
        <taxon>Bacteria</taxon>
        <taxon>Bacillati</taxon>
        <taxon>Bacillota</taxon>
        <taxon>Clostridia</taxon>
        <taxon>Lachnospirales</taxon>
        <taxon>Lachnospiraceae</taxon>
        <taxon>Johnsonella</taxon>
    </lineage>
</organism>
<dbReference type="PATRIC" id="fig|679200.3.peg.1256"/>
<evidence type="ECO:0008006" key="10">
    <source>
        <dbReference type="Google" id="ProtNLM"/>
    </source>
</evidence>
<comment type="caution">
    <text evidence="8">The sequence shown here is derived from an EMBL/GenBank/DDBJ whole genome shotgun (WGS) entry which is preliminary data.</text>
</comment>
<dbReference type="Pfam" id="PF13440">
    <property type="entry name" value="Polysacc_synt_3"/>
    <property type="match status" value="1"/>
</dbReference>
<dbReference type="eggNOG" id="COG2244">
    <property type="taxonomic scope" value="Bacteria"/>
</dbReference>
<evidence type="ECO:0000256" key="2">
    <source>
        <dbReference type="ARBA" id="ARBA00007430"/>
    </source>
</evidence>
<keyword evidence="3" id="KW-1003">Cell membrane</keyword>
<sequence length="481" mass="53700">MENKTEKISTNKIKSGFFWKIMENGGSQGVQFAVSIILARLLSPVEYDVLAIMLIFTGIANVLVQNGFATALIQKKHADSLDFSSVFYFNIFLSALAYAVIYFASPYIAEFYSNSDIKSMLRVMGIIIFFGAVISVQNAYVSKKLEFKALFISTFISAALSGLISIYLAYKNYGVWALVYQQISYYAILCAVLFINISWKPGYEFDFSRLLSMSGFGSKILAAALIDNIFTNMHSLVMGRVYDRGTLGNFNRGEQFPKIIVLNLSGALQSVLLPVMSRSQEDREHIKELLKYSVMLGSYIFMPMMAGMAACADNIVLFLLGKQWFKAVVFLRLMCAAYVFWPVHIANLQAVNALGRSDIFLRLETIKKTVGIIVLIIGLKYNAVIFVAFKVLADFISIFINSAPNKRIFNYGISKQWADMLPGIIITFIMGFCVYAIGNVLKFEPGIKLLIQVLSGALIYIVLSAATQNKSFKLLCKLISI</sequence>
<feature type="transmembrane region" description="Helical" evidence="7">
    <location>
        <begin position="120"/>
        <end position="142"/>
    </location>
</feature>
<evidence type="ECO:0000313" key="9">
    <source>
        <dbReference type="Proteomes" id="UP000003011"/>
    </source>
</evidence>
<evidence type="ECO:0000256" key="4">
    <source>
        <dbReference type="ARBA" id="ARBA00022692"/>
    </source>
</evidence>